<sequence length="357" mass="40513">MRRSGIFIFIFLITDRLFLGEEDSDEKTEFAFISSRQLLRAVEKVSSSVASRVGIEEHGNISIGGYEDDEMEEEKIRKSLDVGRISMVSQSNGEILISFAGHGYNLPDKQQFKKGLQNGFPKSSPTHENENHVKEPNLEMTLENRVNSGCPFRRRIANENEKQNAHNHQEFSTMKNFKKRECKQRGQLIDSGHNMEFEAHTENIPENLIDCCLKSMNAQMAYFLREEDSDEEDRSSHSSEDEAVVESRRKSFKSAASRVGIEEHGNISIGGYEDDEMEEEKIRTSLDVGGISMVSQSNGEILISFAGHGYNLPDKQQFKKGLQNGFPKSSPTHENENHVKEPNLEMTWKTGSIRLSL</sequence>
<keyword evidence="4" id="KW-1185">Reference proteome</keyword>
<feature type="compositionally biased region" description="Basic and acidic residues" evidence="1">
    <location>
        <begin position="234"/>
        <end position="247"/>
    </location>
</feature>
<evidence type="ECO:0000313" key="3">
    <source>
        <dbReference type="EMBL" id="KAH9326145.1"/>
    </source>
</evidence>
<evidence type="ECO:0000256" key="1">
    <source>
        <dbReference type="SAM" id="MobiDB-lite"/>
    </source>
</evidence>
<dbReference type="AlphaFoldDB" id="A0AA38GT05"/>
<comment type="caution">
    <text evidence="3">The sequence shown here is derived from an EMBL/GenBank/DDBJ whole genome shotgun (WGS) entry which is preliminary data.</text>
</comment>
<dbReference type="EMBL" id="JAHRHJ020000002">
    <property type="protein sequence ID" value="KAH9326145.1"/>
    <property type="molecule type" value="Genomic_DNA"/>
</dbReference>
<gene>
    <name evidence="3" type="ORF">KI387_006323</name>
</gene>
<evidence type="ECO:0000256" key="2">
    <source>
        <dbReference type="SAM" id="SignalP"/>
    </source>
</evidence>
<accession>A0AA38GT05</accession>
<feature type="signal peptide" evidence="2">
    <location>
        <begin position="1"/>
        <end position="20"/>
    </location>
</feature>
<reference evidence="3 4" key="1">
    <citation type="journal article" date="2021" name="Nat. Plants">
        <title>The Taxus genome provides insights into paclitaxel biosynthesis.</title>
        <authorList>
            <person name="Xiong X."/>
            <person name="Gou J."/>
            <person name="Liao Q."/>
            <person name="Li Y."/>
            <person name="Zhou Q."/>
            <person name="Bi G."/>
            <person name="Li C."/>
            <person name="Du R."/>
            <person name="Wang X."/>
            <person name="Sun T."/>
            <person name="Guo L."/>
            <person name="Liang H."/>
            <person name="Lu P."/>
            <person name="Wu Y."/>
            <person name="Zhang Z."/>
            <person name="Ro D.K."/>
            <person name="Shang Y."/>
            <person name="Huang S."/>
            <person name="Yan J."/>
        </authorList>
    </citation>
    <scope>NUCLEOTIDE SEQUENCE [LARGE SCALE GENOMIC DNA]</scope>
    <source>
        <strain evidence="3">Ta-2019</strain>
    </source>
</reference>
<name>A0AA38GT05_TAXCH</name>
<protein>
    <submittedName>
        <fullName evidence="3">Uncharacterized protein</fullName>
    </submittedName>
</protein>
<keyword evidence="2" id="KW-0732">Signal</keyword>
<feature type="region of interest" description="Disordered" evidence="1">
    <location>
        <begin position="226"/>
        <end position="247"/>
    </location>
</feature>
<dbReference type="Proteomes" id="UP000824469">
    <property type="component" value="Unassembled WGS sequence"/>
</dbReference>
<feature type="chain" id="PRO_5041235436" evidence="2">
    <location>
        <begin position="21"/>
        <end position="357"/>
    </location>
</feature>
<proteinExistence type="predicted"/>
<evidence type="ECO:0000313" key="4">
    <source>
        <dbReference type="Proteomes" id="UP000824469"/>
    </source>
</evidence>
<organism evidence="3 4">
    <name type="scientific">Taxus chinensis</name>
    <name type="common">Chinese yew</name>
    <name type="synonym">Taxus wallichiana var. chinensis</name>
    <dbReference type="NCBI Taxonomy" id="29808"/>
    <lineage>
        <taxon>Eukaryota</taxon>
        <taxon>Viridiplantae</taxon>
        <taxon>Streptophyta</taxon>
        <taxon>Embryophyta</taxon>
        <taxon>Tracheophyta</taxon>
        <taxon>Spermatophyta</taxon>
        <taxon>Pinopsida</taxon>
        <taxon>Pinidae</taxon>
        <taxon>Conifers II</taxon>
        <taxon>Cupressales</taxon>
        <taxon>Taxaceae</taxon>
        <taxon>Taxus</taxon>
    </lineage>
</organism>